<dbReference type="HOGENOM" id="CLU_1127213_0_0_4"/>
<keyword evidence="3" id="KW-1185">Reference proteome</keyword>
<dbReference type="PATRIC" id="fig|1208918.3.peg.94"/>
<feature type="transmembrane region" description="Helical" evidence="1">
    <location>
        <begin position="131"/>
        <end position="149"/>
    </location>
</feature>
<evidence type="ECO:0000313" key="2">
    <source>
        <dbReference type="EMBL" id="AGF47398.1"/>
    </source>
</evidence>
<keyword evidence="1" id="KW-1133">Transmembrane helix</keyword>
<organism evidence="2 3">
    <name type="scientific">Candidatus Kinetoplastidibacterium crithidiae TCC036E</name>
    <dbReference type="NCBI Taxonomy" id="1208918"/>
    <lineage>
        <taxon>Bacteria</taxon>
        <taxon>Pseudomonadati</taxon>
        <taxon>Pseudomonadota</taxon>
        <taxon>Betaproteobacteria</taxon>
        <taxon>Candidatus Kinetoplastidibacterium</taxon>
    </lineage>
</organism>
<accession>M1L3T0</accession>
<dbReference type="KEGG" id="kct:CDEE_0324"/>
<dbReference type="AlphaFoldDB" id="M1L3T0"/>
<dbReference type="eggNOG" id="COG1266">
    <property type="taxonomic scope" value="Bacteria"/>
</dbReference>
<evidence type="ECO:0000313" key="3">
    <source>
        <dbReference type="Proteomes" id="UP000011686"/>
    </source>
</evidence>
<feature type="transmembrane region" description="Helical" evidence="1">
    <location>
        <begin position="49"/>
        <end position="71"/>
    </location>
</feature>
<feature type="transmembrane region" description="Helical" evidence="1">
    <location>
        <begin position="161"/>
        <end position="180"/>
    </location>
</feature>
<protein>
    <recommendedName>
        <fullName evidence="4">CPBP family intramembrane metalloprotease</fullName>
    </recommendedName>
</protein>
<dbReference type="STRING" id="1208918.CDEE_0324"/>
<keyword evidence="1" id="KW-0472">Membrane</keyword>
<feature type="transmembrane region" description="Helical" evidence="1">
    <location>
        <begin position="83"/>
        <end position="99"/>
    </location>
</feature>
<dbReference type="RefSeq" id="WP_015238941.1">
    <property type="nucleotide sequence ID" value="NC_020283.1"/>
</dbReference>
<dbReference type="EMBL" id="CP003804">
    <property type="protein sequence ID" value="AGF47398.1"/>
    <property type="molecule type" value="Genomic_DNA"/>
</dbReference>
<dbReference type="Proteomes" id="UP000011686">
    <property type="component" value="Chromosome"/>
</dbReference>
<reference evidence="2 3" key="1">
    <citation type="journal article" date="2013" name="Genome Biol. Evol.">
        <title>Genome evolution and phylogenomic analysis of candidatus kinetoplastibacterium, the betaproteobacterial endosymbionts of strigomonas and angomonas.</title>
        <authorList>
            <person name="Alves J.M."/>
            <person name="Serrano M.G."/>
            <person name="Maia da Silva F."/>
            <person name="Voegtly L.J."/>
            <person name="Matveyev A.V."/>
            <person name="Teixeira M.M."/>
            <person name="Camargo E.P."/>
            <person name="Buck G.A."/>
        </authorList>
    </citation>
    <scope>NUCLEOTIDE SEQUENCE [LARGE SCALE GENOMIC DNA]</scope>
    <source>
        <strain evidence="2 3">TCC036E</strain>
    </source>
</reference>
<evidence type="ECO:0000256" key="1">
    <source>
        <dbReference type="SAM" id="Phobius"/>
    </source>
</evidence>
<feature type="transmembrane region" description="Helical" evidence="1">
    <location>
        <begin position="220"/>
        <end position="241"/>
    </location>
</feature>
<evidence type="ECO:0008006" key="4">
    <source>
        <dbReference type="Google" id="ProtNLM"/>
    </source>
</evidence>
<name>M1L3T0_9PROT</name>
<keyword evidence="1" id="KW-0812">Transmembrane</keyword>
<feature type="transmembrane region" description="Helical" evidence="1">
    <location>
        <begin position="192"/>
        <end position="214"/>
    </location>
</feature>
<sequence length="247" mass="29349">MFNKNSLFFNEVVSFFAFLKKPKNYVNTLRDYNFAINIYNFFLIKFEILFFWTIVLWIINIFLLGPISYNFSKIIGAHHKTEFINIPMYIGILWAPLIEEMLFRYPLLCNPVQFVVTLPFFILLLLTGPSYYNLFLLFLLILVCVYFRVKNSFSIIFDWNYYILYYQIIFYIFSVLFAFIHVFNFSFDDSKLNLFFIPLLLLPQLVSGLVLGWIRVSRGIFSSIIVHSLFNGGAILLIWIFSNRTCV</sequence>
<gene>
    <name evidence="2" type="ORF">CDEE_0324</name>
</gene>
<proteinExistence type="predicted"/>